<accession>A0A8S3XE64</accession>
<reference evidence="2" key="1">
    <citation type="submission" date="2021-04" db="EMBL/GenBank/DDBJ databases">
        <authorList>
            <person name="Tunstrom K."/>
        </authorList>
    </citation>
    <scope>NUCLEOTIDE SEQUENCE</scope>
</reference>
<evidence type="ECO:0000256" key="1">
    <source>
        <dbReference type="SAM" id="MobiDB-lite"/>
    </source>
</evidence>
<sequence length="89" mass="9804">MLSLTLQRPGTGLAPDEHRLNSRRLRVANSASVRRPLFVRAASTIGLHGRRVASTGAMRAQQAARSPSTRRRQFGVDDVRPVYSNRGIP</sequence>
<dbReference type="EMBL" id="CAJQZP010001014">
    <property type="protein sequence ID" value="CAG5008683.1"/>
    <property type="molecule type" value="Genomic_DNA"/>
</dbReference>
<gene>
    <name evidence="2" type="ORF">PAPOLLO_LOCUS15109</name>
</gene>
<proteinExistence type="predicted"/>
<dbReference type="AlphaFoldDB" id="A0A8S3XE64"/>
<evidence type="ECO:0000313" key="3">
    <source>
        <dbReference type="Proteomes" id="UP000691718"/>
    </source>
</evidence>
<evidence type="ECO:0000313" key="2">
    <source>
        <dbReference type="EMBL" id="CAG5008683.1"/>
    </source>
</evidence>
<organism evidence="2 3">
    <name type="scientific">Parnassius apollo</name>
    <name type="common">Apollo butterfly</name>
    <name type="synonym">Papilio apollo</name>
    <dbReference type="NCBI Taxonomy" id="110799"/>
    <lineage>
        <taxon>Eukaryota</taxon>
        <taxon>Metazoa</taxon>
        <taxon>Ecdysozoa</taxon>
        <taxon>Arthropoda</taxon>
        <taxon>Hexapoda</taxon>
        <taxon>Insecta</taxon>
        <taxon>Pterygota</taxon>
        <taxon>Neoptera</taxon>
        <taxon>Endopterygota</taxon>
        <taxon>Lepidoptera</taxon>
        <taxon>Glossata</taxon>
        <taxon>Ditrysia</taxon>
        <taxon>Papilionoidea</taxon>
        <taxon>Papilionidae</taxon>
        <taxon>Parnassiinae</taxon>
        <taxon>Parnassini</taxon>
        <taxon>Parnassius</taxon>
        <taxon>Parnassius</taxon>
    </lineage>
</organism>
<keyword evidence="3" id="KW-1185">Reference proteome</keyword>
<feature type="region of interest" description="Disordered" evidence="1">
    <location>
        <begin position="53"/>
        <end position="89"/>
    </location>
</feature>
<comment type="caution">
    <text evidence="2">The sequence shown here is derived from an EMBL/GenBank/DDBJ whole genome shotgun (WGS) entry which is preliminary data.</text>
</comment>
<name>A0A8S3XE64_PARAO</name>
<protein>
    <submittedName>
        <fullName evidence="2">(apollo) hypothetical protein</fullName>
    </submittedName>
</protein>
<dbReference type="Proteomes" id="UP000691718">
    <property type="component" value="Unassembled WGS sequence"/>
</dbReference>